<name>A0A1I5TWG2_9RHOB</name>
<organism evidence="1 2">
    <name type="scientific">Tranquillimonas alkanivorans</name>
    <dbReference type="NCBI Taxonomy" id="441119"/>
    <lineage>
        <taxon>Bacteria</taxon>
        <taxon>Pseudomonadati</taxon>
        <taxon>Pseudomonadota</taxon>
        <taxon>Alphaproteobacteria</taxon>
        <taxon>Rhodobacterales</taxon>
        <taxon>Roseobacteraceae</taxon>
        <taxon>Tranquillimonas</taxon>
    </lineage>
</organism>
<protein>
    <recommendedName>
        <fullName evidence="3">VWFA domain-containing protein</fullName>
    </recommendedName>
</protein>
<dbReference type="Proteomes" id="UP000199356">
    <property type="component" value="Unassembled WGS sequence"/>
</dbReference>
<dbReference type="EMBL" id="FOXA01000015">
    <property type="protein sequence ID" value="SFP87348.1"/>
    <property type="molecule type" value="Genomic_DNA"/>
</dbReference>
<gene>
    <name evidence="1" type="ORF">SAMN04488047_11564</name>
</gene>
<keyword evidence="2" id="KW-1185">Reference proteome</keyword>
<dbReference type="AlphaFoldDB" id="A0A1I5TWG2"/>
<evidence type="ECO:0008006" key="3">
    <source>
        <dbReference type="Google" id="ProtNLM"/>
    </source>
</evidence>
<evidence type="ECO:0000313" key="2">
    <source>
        <dbReference type="Proteomes" id="UP000199356"/>
    </source>
</evidence>
<proteinExistence type="predicted"/>
<reference evidence="1 2" key="1">
    <citation type="submission" date="2016-10" db="EMBL/GenBank/DDBJ databases">
        <authorList>
            <person name="de Groot N.N."/>
        </authorList>
    </citation>
    <scope>NUCLEOTIDE SEQUENCE [LARGE SCALE GENOMIC DNA]</scope>
    <source>
        <strain evidence="1 2">DSM 19547</strain>
    </source>
</reference>
<sequence length="144" mass="15342">MTDEDYYPRGGTPLIDAACATIRAGADSLADAGKAEGTKVVIAIQTDGMENQSVENSWEDLKALIGEKEEAGWELVFMGAGINAYNQGARMGISRAKTVSYGRDREATEAAFAATAHNTAAFASGEMASMDYSVDQKLRSGDRY</sequence>
<accession>A0A1I5TWG2</accession>
<evidence type="ECO:0000313" key="1">
    <source>
        <dbReference type="EMBL" id="SFP87348.1"/>
    </source>
</evidence>